<dbReference type="Gene3D" id="3.40.50.2020">
    <property type="match status" value="1"/>
</dbReference>
<reference evidence="2 3" key="1">
    <citation type="submission" date="2017-05" db="EMBL/GenBank/DDBJ databases">
        <title>The draft genome sequence of Idiomarina salinarum WNB302.</title>
        <authorList>
            <person name="Sun Y."/>
            <person name="Chen B."/>
            <person name="Du Z."/>
        </authorList>
    </citation>
    <scope>NUCLEOTIDE SEQUENCE [LARGE SCALE GENOMIC DNA]</scope>
    <source>
        <strain evidence="2 3">WNB302</strain>
    </source>
</reference>
<dbReference type="AlphaFoldDB" id="A0A265UWV6"/>
<feature type="domain" description="Phosphoribosyltransferase" evidence="1">
    <location>
        <begin position="9"/>
        <end position="173"/>
    </location>
</feature>
<evidence type="ECO:0000313" key="2">
    <source>
        <dbReference type="EMBL" id="OZV69791.1"/>
    </source>
</evidence>
<dbReference type="Proteomes" id="UP000216840">
    <property type="component" value="Unassembled WGS sequence"/>
</dbReference>
<keyword evidence="2" id="KW-0808">Transferase</keyword>
<dbReference type="InterPro" id="IPR000836">
    <property type="entry name" value="PRTase_dom"/>
</dbReference>
<keyword evidence="3" id="KW-1185">Reference proteome</keyword>
<dbReference type="SUPFAM" id="SSF53271">
    <property type="entry name" value="PRTase-like"/>
    <property type="match status" value="1"/>
</dbReference>
<dbReference type="EMBL" id="NGJN01000002">
    <property type="protein sequence ID" value="OZV69791.1"/>
    <property type="molecule type" value="Genomic_DNA"/>
</dbReference>
<evidence type="ECO:0000259" key="1">
    <source>
        <dbReference type="Pfam" id="PF00156"/>
    </source>
</evidence>
<comment type="caution">
    <text evidence="2">The sequence shown here is derived from an EMBL/GenBank/DDBJ whole genome shotgun (WGS) entry which is preliminary data.</text>
</comment>
<dbReference type="Gene3D" id="3.30.1310.20">
    <property type="entry name" value="PRTase-like"/>
    <property type="match status" value="1"/>
</dbReference>
<accession>A0A265UWV6</accession>
<dbReference type="InterPro" id="IPR029057">
    <property type="entry name" value="PRTase-like"/>
</dbReference>
<gene>
    <name evidence="2" type="ORF">CA834_03995</name>
</gene>
<dbReference type="OrthoDB" id="9810066at2"/>
<organism evidence="2 3">
    <name type="scientific">Winogradskyella aurantia</name>
    <dbReference type="NCBI Taxonomy" id="1915063"/>
    <lineage>
        <taxon>Bacteria</taxon>
        <taxon>Pseudomonadati</taxon>
        <taxon>Bacteroidota</taxon>
        <taxon>Flavobacteriia</taxon>
        <taxon>Flavobacteriales</taxon>
        <taxon>Flavobacteriaceae</taxon>
        <taxon>Winogradskyella</taxon>
    </lineage>
</organism>
<sequence>MMFKDRIEAAMLLADELESYRGKNAIILAIPRGGVPMGYIIAKRLHLPLEVVLSKKIGHPLHKEFAIGAVTLKSQVLSNAAADVSPRYLDEETKKIRALLTKRYRDYYGDKPPLQLKDKILIIVDDGIATGNTIISTIEMLHAEHPEKIVVAIPVSSQDALQKLKNSPFIDDVVCLSTPINFRAVGQFYRNFDQVDDAEVKTLLKEVSANTN</sequence>
<keyword evidence="2" id="KW-0328">Glycosyltransferase</keyword>
<name>A0A265UWV6_9FLAO</name>
<dbReference type="Pfam" id="PF00156">
    <property type="entry name" value="Pribosyltran"/>
    <property type="match status" value="1"/>
</dbReference>
<dbReference type="GO" id="GO:0016757">
    <property type="term" value="F:glycosyltransferase activity"/>
    <property type="evidence" value="ECO:0007669"/>
    <property type="project" value="UniProtKB-KW"/>
</dbReference>
<proteinExistence type="predicted"/>
<evidence type="ECO:0000313" key="3">
    <source>
        <dbReference type="Proteomes" id="UP000216840"/>
    </source>
</evidence>
<protein>
    <submittedName>
        <fullName evidence="2">Phosphoribosyltransferase</fullName>
    </submittedName>
</protein>
<dbReference type="CDD" id="cd06223">
    <property type="entry name" value="PRTases_typeI"/>
    <property type="match status" value="1"/>
</dbReference>
<dbReference type="RefSeq" id="WP_094967383.1">
    <property type="nucleotide sequence ID" value="NZ_NGJN01000002.1"/>
</dbReference>